<accession>A0A9R1VF90</accession>
<evidence type="ECO:0000313" key="2">
    <source>
        <dbReference type="EMBL" id="KAJ0203700.1"/>
    </source>
</evidence>
<sequence>MNRNHGGVLSHQSSNISEASTHNRKGDQDPMYQRRTEPKQGFKIWDETDEVNRYKETRVPKFTKMELLTYDGKEDPLAWLEKCEDFFKEQQNPTEKWVCQATFVLQGKASDWFEI</sequence>
<evidence type="ECO:0000256" key="1">
    <source>
        <dbReference type="SAM" id="MobiDB-lite"/>
    </source>
</evidence>
<gene>
    <name evidence="2" type="ORF">LSAT_V11C500250960</name>
</gene>
<proteinExistence type="predicted"/>
<feature type="compositionally biased region" description="Polar residues" evidence="1">
    <location>
        <begin position="10"/>
        <end position="20"/>
    </location>
</feature>
<evidence type="ECO:0000313" key="3">
    <source>
        <dbReference type="Proteomes" id="UP000235145"/>
    </source>
</evidence>
<evidence type="ECO:0008006" key="4">
    <source>
        <dbReference type="Google" id="ProtNLM"/>
    </source>
</evidence>
<protein>
    <recommendedName>
        <fullName evidence="4">Retrotransposon gag domain-containing protein</fullName>
    </recommendedName>
</protein>
<dbReference type="Proteomes" id="UP000235145">
    <property type="component" value="Unassembled WGS sequence"/>
</dbReference>
<keyword evidence="3" id="KW-1185">Reference proteome</keyword>
<organism evidence="2 3">
    <name type="scientific">Lactuca sativa</name>
    <name type="common">Garden lettuce</name>
    <dbReference type="NCBI Taxonomy" id="4236"/>
    <lineage>
        <taxon>Eukaryota</taxon>
        <taxon>Viridiplantae</taxon>
        <taxon>Streptophyta</taxon>
        <taxon>Embryophyta</taxon>
        <taxon>Tracheophyta</taxon>
        <taxon>Spermatophyta</taxon>
        <taxon>Magnoliopsida</taxon>
        <taxon>eudicotyledons</taxon>
        <taxon>Gunneridae</taxon>
        <taxon>Pentapetalae</taxon>
        <taxon>asterids</taxon>
        <taxon>campanulids</taxon>
        <taxon>Asterales</taxon>
        <taxon>Asteraceae</taxon>
        <taxon>Cichorioideae</taxon>
        <taxon>Cichorieae</taxon>
        <taxon>Lactucinae</taxon>
        <taxon>Lactuca</taxon>
    </lineage>
</organism>
<dbReference type="EMBL" id="NBSK02000005">
    <property type="protein sequence ID" value="KAJ0203700.1"/>
    <property type="molecule type" value="Genomic_DNA"/>
</dbReference>
<name>A0A9R1VF90_LACSA</name>
<feature type="compositionally biased region" description="Basic and acidic residues" evidence="1">
    <location>
        <begin position="24"/>
        <end position="44"/>
    </location>
</feature>
<reference evidence="2 3" key="1">
    <citation type="journal article" date="2017" name="Nat. Commun.">
        <title>Genome assembly with in vitro proximity ligation data and whole-genome triplication in lettuce.</title>
        <authorList>
            <person name="Reyes-Chin-Wo S."/>
            <person name="Wang Z."/>
            <person name="Yang X."/>
            <person name="Kozik A."/>
            <person name="Arikit S."/>
            <person name="Song C."/>
            <person name="Xia L."/>
            <person name="Froenicke L."/>
            <person name="Lavelle D.O."/>
            <person name="Truco M.J."/>
            <person name="Xia R."/>
            <person name="Zhu S."/>
            <person name="Xu C."/>
            <person name="Xu H."/>
            <person name="Xu X."/>
            <person name="Cox K."/>
            <person name="Korf I."/>
            <person name="Meyers B.C."/>
            <person name="Michelmore R.W."/>
        </authorList>
    </citation>
    <scope>NUCLEOTIDE SEQUENCE [LARGE SCALE GENOMIC DNA]</scope>
    <source>
        <strain evidence="3">cv. Salinas</strain>
        <tissue evidence="2">Seedlings</tissue>
    </source>
</reference>
<dbReference type="AlphaFoldDB" id="A0A9R1VF90"/>
<feature type="region of interest" description="Disordered" evidence="1">
    <location>
        <begin position="1"/>
        <end position="44"/>
    </location>
</feature>
<comment type="caution">
    <text evidence="2">The sequence shown here is derived from an EMBL/GenBank/DDBJ whole genome shotgun (WGS) entry which is preliminary data.</text>
</comment>